<keyword evidence="3" id="KW-1185">Reference proteome</keyword>
<dbReference type="Gene3D" id="3.30.420.10">
    <property type="entry name" value="Ribonuclease H-like superfamily/Ribonuclease H"/>
    <property type="match status" value="1"/>
</dbReference>
<comment type="caution">
    <text evidence="2">The sequence shown here is derived from an EMBL/GenBank/DDBJ whole genome shotgun (WGS) entry which is preliminary data.</text>
</comment>
<reference evidence="2 3" key="1">
    <citation type="submission" date="2019-05" db="EMBL/GenBank/DDBJ databases">
        <title>Another draft genome of Portunus trituberculatus and its Hox gene families provides insights of decapod evolution.</title>
        <authorList>
            <person name="Jeong J.-H."/>
            <person name="Song I."/>
            <person name="Kim S."/>
            <person name="Choi T."/>
            <person name="Kim D."/>
            <person name="Ryu S."/>
            <person name="Kim W."/>
        </authorList>
    </citation>
    <scope>NUCLEOTIDE SEQUENCE [LARGE SCALE GENOMIC DNA]</scope>
    <source>
        <tissue evidence="2">Muscle</tissue>
    </source>
</reference>
<dbReference type="InterPro" id="IPR041588">
    <property type="entry name" value="Integrase_H2C2"/>
</dbReference>
<dbReference type="PANTHER" id="PTHR47331">
    <property type="entry name" value="PHD-TYPE DOMAIN-CONTAINING PROTEIN"/>
    <property type="match status" value="1"/>
</dbReference>
<feature type="domain" description="Integrase zinc-binding" evidence="1">
    <location>
        <begin position="139"/>
        <end position="191"/>
    </location>
</feature>
<dbReference type="InterPro" id="IPR036397">
    <property type="entry name" value="RNaseH_sf"/>
</dbReference>
<dbReference type="SUPFAM" id="SSF53098">
    <property type="entry name" value="Ribonuclease H-like"/>
    <property type="match status" value="1"/>
</dbReference>
<protein>
    <recommendedName>
        <fullName evidence="1">Integrase zinc-binding domain-containing protein</fullName>
    </recommendedName>
</protein>
<dbReference type="InterPro" id="IPR012337">
    <property type="entry name" value="RNaseH-like_sf"/>
</dbReference>
<dbReference type="AlphaFoldDB" id="A0A5B7FGG8"/>
<evidence type="ECO:0000313" key="3">
    <source>
        <dbReference type="Proteomes" id="UP000324222"/>
    </source>
</evidence>
<dbReference type="Pfam" id="PF17921">
    <property type="entry name" value="Integrase_H2C2"/>
    <property type="match status" value="1"/>
</dbReference>
<evidence type="ECO:0000313" key="2">
    <source>
        <dbReference type="EMBL" id="MPC44213.1"/>
    </source>
</evidence>
<dbReference type="PANTHER" id="PTHR47331:SF1">
    <property type="entry name" value="GAG-LIKE PROTEIN"/>
    <property type="match status" value="1"/>
</dbReference>
<name>A0A5B7FGG8_PORTR</name>
<accession>A0A5B7FGG8</accession>
<dbReference type="GO" id="GO:0003676">
    <property type="term" value="F:nucleic acid binding"/>
    <property type="evidence" value="ECO:0007669"/>
    <property type="project" value="InterPro"/>
</dbReference>
<evidence type="ECO:0000259" key="1">
    <source>
        <dbReference type="Pfam" id="PF17921"/>
    </source>
</evidence>
<dbReference type="Proteomes" id="UP000324222">
    <property type="component" value="Unassembled WGS sequence"/>
</dbReference>
<gene>
    <name evidence="2" type="ORF">E2C01_037879</name>
</gene>
<organism evidence="2 3">
    <name type="scientific">Portunus trituberculatus</name>
    <name type="common">Swimming crab</name>
    <name type="synonym">Neptunus trituberculatus</name>
    <dbReference type="NCBI Taxonomy" id="210409"/>
    <lineage>
        <taxon>Eukaryota</taxon>
        <taxon>Metazoa</taxon>
        <taxon>Ecdysozoa</taxon>
        <taxon>Arthropoda</taxon>
        <taxon>Crustacea</taxon>
        <taxon>Multicrustacea</taxon>
        <taxon>Malacostraca</taxon>
        <taxon>Eumalacostraca</taxon>
        <taxon>Eucarida</taxon>
        <taxon>Decapoda</taxon>
        <taxon>Pleocyemata</taxon>
        <taxon>Brachyura</taxon>
        <taxon>Eubrachyura</taxon>
        <taxon>Portunoidea</taxon>
        <taxon>Portunidae</taxon>
        <taxon>Portuninae</taxon>
        <taxon>Portunus</taxon>
    </lineage>
</organism>
<dbReference type="OrthoDB" id="6380082at2759"/>
<sequence length="317" mass="36472">MTMEAILGDDPEVKKETGALMASASQKEEALDKLWGRYSSWYRLLKGAAWLRRFVAWQSDKVEEMEATKSAVLKCVQRRYFPEELKVLRQGQRLRHSPINQLEPYLDTEGLIRVGGQLRRATLHQDQQNPILLPKEGKITELIVRETHEAKAHHLGREYTLARICESYWILNCRKVLDQILCTCVICRRYNWKPNKGRQADLPEVQVRSGALAFTYTGIDCFGPFMVKQGRAQVKRWACIFVCLTIRAVHMEVLATLSADSFIEALMRFTARRRLPKHIRSDNGTNMIGACRELRDAVTSWGKDGKIREALLVNQVE</sequence>
<dbReference type="Gene3D" id="1.10.340.70">
    <property type="match status" value="1"/>
</dbReference>
<dbReference type="EMBL" id="VSRR010006180">
    <property type="protein sequence ID" value="MPC44213.1"/>
    <property type="molecule type" value="Genomic_DNA"/>
</dbReference>
<proteinExistence type="predicted"/>